<proteinExistence type="predicted"/>
<dbReference type="EMBL" id="VEVO01000015">
    <property type="protein sequence ID" value="KAF0030808.1"/>
    <property type="molecule type" value="Genomic_DNA"/>
</dbReference>
<accession>A0A6A4SF04</accession>
<dbReference type="Proteomes" id="UP000438429">
    <property type="component" value="Unassembled WGS sequence"/>
</dbReference>
<dbReference type="AlphaFoldDB" id="A0A6A4SF04"/>
<gene>
    <name evidence="2" type="ORF">F2P81_017539</name>
</gene>
<reference evidence="2 3" key="1">
    <citation type="submission" date="2019-06" db="EMBL/GenBank/DDBJ databases">
        <title>Draft genomes of female and male turbot (Scophthalmus maximus).</title>
        <authorList>
            <person name="Xu H."/>
            <person name="Xu X.-W."/>
            <person name="Shao C."/>
            <person name="Chen S."/>
        </authorList>
    </citation>
    <scope>NUCLEOTIDE SEQUENCE [LARGE SCALE GENOMIC DNA]</scope>
    <source>
        <strain evidence="2">Ysfricsl-2016a</strain>
        <tissue evidence="2">Blood</tissue>
    </source>
</reference>
<name>A0A6A4SF04_SCOMX</name>
<evidence type="ECO:0000313" key="3">
    <source>
        <dbReference type="Proteomes" id="UP000438429"/>
    </source>
</evidence>
<sequence length="97" mass="10698">MIYDMVYQNDLIIKINNISDIYNGRCSDPPPAGESTECSVVQRRTSAPDVCSNSLLTLLCKNAPVTQQQSGAFKQTNKQTNGQRDRLTEVSSTANSR</sequence>
<evidence type="ECO:0000256" key="1">
    <source>
        <dbReference type="SAM" id="MobiDB-lite"/>
    </source>
</evidence>
<evidence type="ECO:0000313" key="2">
    <source>
        <dbReference type="EMBL" id="KAF0030808.1"/>
    </source>
</evidence>
<protein>
    <submittedName>
        <fullName evidence="2">Uncharacterized protein</fullName>
    </submittedName>
</protein>
<organism evidence="2 3">
    <name type="scientific">Scophthalmus maximus</name>
    <name type="common">Turbot</name>
    <name type="synonym">Psetta maxima</name>
    <dbReference type="NCBI Taxonomy" id="52904"/>
    <lineage>
        <taxon>Eukaryota</taxon>
        <taxon>Metazoa</taxon>
        <taxon>Chordata</taxon>
        <taxon>Craniata</taxon>
        <taxon>Vertebrata</taxon>
        <taxon>Euteleostomi</taxon>
        <taxon>Actinopterygii</taxon>
        <taxon>Neopterygii</taxon>
        <taxon>Teleostei</taxon>
        <taxon>Neoteleostei</taxon>
        <taxon>Acanthomorphata</taxon>
        <taxon>Carangaria</taxon>
        <taxon>Pleuronectiformes</taxon>
        <taxon>Pleuronectoidei</taxon>
        <taxon>Scophthalmidae</taxon>
        <taxon>Scophthalmus</taxon>
    </lineage>
</organism>
<feature type="compositionally biased region" description="Polar residues" evidence="1">
    <location>
        <begin position="69"/>
        <end position="82"/>
    </location>
</feature>
<comment type="caution">
    <text evidence="2">The sequence shown here is derived from an EMBL/GenBank/DDBJ whole genome shotgun (WGS) entry which is preliminary data.</text>
</comment>
<feature type="region of interest" description="Disordered" evidence="1">
    <location>
        <begin position="69"/>
        <end position="97"/>
    </location>
</feature>